<protein>
    <recommendedName>
        <fullName evidence="3">MADF domain-containing protein</fullName>
    </recommendedName>
</protein>
<evidence type="ECO:0008006" key="3">
    <source>
        <dbReference type="Google" id="ProtNLM"/>
    </source>
</evidence>
<dbReference type="AlphaFoldDB" id="A0A0E4GBN4"/>
<evidence type="ECO:0000313" key="2">
    <source>
        <dbReference type="EMBL" id="CFW94602.1"/>
    </source>
</evidence>
<dbReference type="VEuPathDB" id="VectorBase:AGAMI1_006054"/>
<evidence type="ECO:0000256" key="1">
    <source>
        <dbReference type="SAM" id="MobiDB-lite"/>
    </source>
</evidence>
<feature type="region of interest" description="Disordered" evidence="1">
    <location>
        <begin position="54"/>
        <end position="134"/>
    </location>
</feature>
<sequence>MNTYRRTKKEIARSQTTGSGASKILQDVWYGYEAMSFLHDTVVPRRTLNSANLVKTPTASTSNACSTTTSTAAPTATSTSTAAPTATSTSTAAPTATSTSTAASTATSDVDSGMLQGRTPSKGQKRKLDRSTRSQQITDCLETVKALVNPATTSATSCSKARALGSLVEAQVATYEQSHPQFCAKLIQAVTTTMNEQIEKFYEDQLVEHNDHAYF</sequence>
<name>A0A0E4GBN4_ANOGA</name>
<accession>A0A0E4GBN4</accession>
<feature type="compositionally biased region" description="Low complexity" evidence="1">
    <location>
        <begin position="56"/>
        <end position="108"/>
    </location>
</feature>
<dbReference type="EMBL" id="HACL01000308">
    <property type="protein sequence ID" value="CFW94602.1"/>
    <property type="molecule type" value="Transcribed_RNA"/>
</dbReference>
<reference evidence="2" key="1">
    <citation type="submission" date="2015-03" db="EMBL/GenBank/DDBJ databases">
        <title>Long non-coding RNA discovery across the genus Anopheles reveals conserved secondary structures within and beyond the Gambiae complex.</title>
        <authorList>
            <person name="Jenkins A."/>
            <person name="Waterhouse R."/>
            <person name="Muskavitch M."/>
        </authorList>
    </citation>
    <scope>NUCLEOTIDE SEQUENCE</scope>
    <source>
        <tissue evidence="2">Whole body</tissue>
    </source>
</reference>
<organism evidence="2">
    <name type="scientific">Anopheles gambiae</name>
    <name type="common">African malaria mosquito</name>
    <dbReference type="NCBI Taxonomy" id="7165"/>
    <lineage>
        <taxon>Eukaryota</taxon>
        <taxon>Metazoa</taxon>
        <taxon>Ecdysozoa</taxon>
        <taxon>Arthropoda</taxon>
        <taxon>Hexapoda</taxon>
        <taxon>Insecta</taxon>
        <taxon>Pterygota</taxon>
        <taxon>Neoptera</taxon>
        <taxon>Endopterygota</taxon>
        <taxon>Diptera</taxon>
        <taxon>Nematocera</taxon>
        <taxon>Culicoidea</taxon>
        <taxon>Culicidae</taxon>
        <taxon>Anophelinae</taxon>
        <taxon>Anopheles</taxon>
    </lineage>
</organism>
<proteinExistence type="predicted"/>